<dbReference type="Proteomes" id="UP000834106">
    <property type="component" value="Chromosome 17"/>
</dbReference>
<dbReference type="EMBL" id="OU503052">
    <property type="protein sequence ID" value="CAI9780779.1"/>
    <property type="molecule type" value="Genomic_DNA"/>
</dbReference>
<sequence>MHNLANNCKSLEELSVRRLTGIKDSFATEPIGLGTLASSLKSIVLEELYNGLLETISGRKNCSMEIHLERLQVSDVGLMAISKCSDLEVFRLVKTPDCF</sequence>
<gene>
    <name evidence="1" type="ORF">FPE_LOCUS28209</name>
</gene>
<protein>
    <submittedName>
        <fullName evidence="1">Uncharacterized protein</fullName>
    </submittedName>
</protein>
<keyword evidence="2" id="KW-1185">Reference proteome</keyword>
<evidence type="ECO:0000313" key="1">
    <source>
        <dbReference type="EMBL" id="CAI9780779.1"/>
    </source>
</evidence>
<evidence type="ECO:0000313" key="2">
    <source>
        <dbReference type="Proteomes" id="UP000834106"/>
    </source>
</evidence>
<accession>A0AAD2A381</accession>
<dbReference type="AlphaFoldDB" id="A0AAD2A381"/>
<organism evidence="1 2">
    <name type="scientific">Fraxinus pennsylvanica</name>
    <dbReference type="NCBI Taxonomy" id="56036"/>
    <lineage>
        <taxon>Eukaryota</taxon>
        <taxon>Viridiplantae</taxon>
        <taxon>Streptophyta</taxon>
        <taxon>Embryophyta</taxon>
        <taxon>Tracheophyta</taxon>
        <taxon>Spermatophyta</taxon>
        <taxon>Magnoliopsida</taxon>
        <taxon>eudicotyledons</taxon>
        <taxon>Gunneridae</taxon>
        <taxon>Pentapetalae</taxon>
        <taxon>asterids</taxon>
        <taxon>lamiids</taxon>
        <taxon>Lamiales</taxon>
        <taxon>Oleaceae</taxon>
        <taxon>Oleeae</taxon>
        <taxon>Fraxinus</taxon>
    </lineage>
</organism>
<name>A0AAD2A381_9LAMI</name>
<proteinExistence type="predicted"/>
<reference evidence="1" key="1">
    <citation type="submission" date="2023-05" db="EMBL/GenBank/DDBJ databases">
        <authorList>
            <person name="Huff M."/>
        </authorList>
    </citation>
    <scope>NUCLEOTIDE SEQUENCE</scope>
</reference>